<keyword evidence="2" id="KW-1185">Reference proteome</keyword>
<name>A0A091HMG8_CALAN</name>
<organism evidence="1 2">
    <name type="scientific">Calypte anna</name>
    <name type="common">Anna's hummingbird</name>
    <name type="synonym">Archilochus anna</name>
    <dbReference type="NCBI Taxonomy" id="9244"/>
    <lineage>
        <taxon>Eukaryota</taxon>
        <taxon>Metazoa</taxon>
        <taxon>Chordata</taxon>
        <taxon>Craniata</taxon>
        <taxon>Vertebrata</taxon>
        <taxon>Euteleostomi</taxon>
        <taxon>Archelosauria</taxon>
        <taxon>Archosauria</taxon>
        <taxon>Dinosauria</taxon>
        <taxon>Saurischia</taxon>
        <taxon>Theropoda</taxon>
        <taxon>Coelurosauria</taxon>
        <taxon>Aves</taxon>
        <taxon>Neognathae</taxon>
        <taxon>Neoaves</taxon>
        <taxon>Strisores</taxon>
        <taxon>Apodiformes</taxon>
        <taxon>Trochilidae</taxon>
        <taxon>Calypte</taxon>
    </lineage>
</organism>
<gene>
    <name evidence="1" type="ORF">N300_00655</name>
</gene>
<feature type="non-terminal residue" evidence="1">
    <location>
        <position position="86"/>
    </location>
</feature>
<evidence type="ECO:0000313" key="1">
    <source>
        <dbReference type="EMBL" id="KFO96317.1"/>
    </source>
</evidence>
<dbReference type="Proteomes" id="UP000054308">
    <property type="component" value="Unassembled WGS sequence"/>
</dbReference>
<protein>
    <submittedName>
        <fullName evidence="1">Uncharacterized protein</fullName>
    </submittedName>
</protein>
<accession>A0A091HMG8</accession>
<evidence type="ECO:0000313" key="2">
    <source>
        <dbReference type="Proteomes" id="UP000054308"/>
    </source>
</evidence>
<proteinExistence type="predicted"/>
<dbReference type="STRING" id="9244.A0A091HMG8"/>
<reference evidence="1 2" key="1">
    <citation type="submission" date="2014-04" db="EMBL/GenBank/DDBJ databases">
        <title>Genome evolution of avian class.</title>
        <authorList>
            <person name="Zhang G."/>
            <person name="Li C."/>
        </authorList>
    </citation>
    <scope>NUCLEOTIDE SEQUENCE [LARGE SCALE GENOMIC DNA]</scope>
    <source>
        <strain evidence="1">BGI_N300</strain>
    </source>
</reference>
<sequence length="86" mass="9114">REVPEAGEQLSTPTPQQISAYRPQVAGGNPLGYIAAPISPAQPPAAGPEPEPSTFFRDYSRPFAQLWDGEGGGSSIPLLEKLNLIL</sequence>
<dbReference type="EMBL" id="KL217539">
    <property type="protein sequence ID" value="KFO96317.1"/>
    <property type="molecule type" value="Genomic_DNA"/>
</dbReference>
<feature type="non-terminal residue" evidence="1">
    <location>
        <position position="1"/>
    </location>
</feature>
<dbReference type="AlphaFoldDB" id="A0A091HMG8"/>